<name>A0A9W6EUX7_9FLAO</name>
<organism evidence="2 3">
    <name type="scientific">Neptunitalea chrysea</name>
    <dbReference type="NCBI Taxonomy" id="1647581"/>
    <lineage>
        <taxon>Bacteria</taxon>
        <taxon>Pseudomonadati</taxon>
        <taxon>Bacteroidota</taxon>
        <taxon>Flavobacteriia</taxon>
        <taxon>Flavobacteriales</taxon>
        <taxon>Flavobacteriaceae</taxon>
        <taxon>Neptunitalea</taxon>
    </lineage>
</organism>
<feature type="domain" description="Methyltransferase" evidence="1">
    <location>
        <begin position="39"/>
        <end position="74"/>
    </location>
</feature>
<dbReference type="RefSeq" id="WP_281752840.1">
    <property type="nucleotide sequence ID" value="NZ_BRVP01000005.1"/>
</dbReference>
<reference evidence="2" key="1">
    <citation type="submission" date="2022-07" db="EMBL/GenBank/DDBJ databases">
        <title>Taxonomy of Novel Oxalotrophic and Methylotrophic Bacteria.</title>
        <authorList>
            <person name="Sahin N."/>
            <person name="Tani A."/>
        </authorList>
    </citation>
    <scope>NUCLEOTIDE SEQUENCE</scope>
    <source>
        <strain evidence="2">AM327</strain>
    </source>
</reference>
<gene>
    <name evidence="2" type="ORF">NBRC110019_09010</name>
</gene>
<protein>
    <recommendedName>
        <fullName evidence="1">Methyltransferase domain-containing protein</fullName>
    </recommendedName>
</protein>
<evidence type="ECO:0000313" key="2">
    <source>
        <dbReference type="EMBL" id="GLB51862.1"/>
    </source>
</evidence>
<dbReference type="SUPFAM" id="SSF53335">
    <property type="entry name" value="S-adenosyl-L-methionine-dependent methyltransferases"/>
    <property type="match status" value="1"/>
</dbReference>
<dbReference type="Gene3D" id="3.40.50.150">
    <property type="entry name" value="Vaccinia Virus protein VP39"/>
    <property type="match status" value="1"/>
</dbReference>
<comment type="caution">
    <text evidence="2">The sequence shown here is derived from an EMBL/GenBank/DDBJ whole genome shotgun (WGS) entry which is preliminary data.</text>
</comment>
<dbReference type="Proteomes" id="UP001143545">
    <property type="component" value="Unassembled WGS sequence"/>
</dbReference>
<dbReference type="CDD" id="cd02440">
    <property type="entry name" value="AdoMet_MTases"/>
    <property type="match status" value="1"/>
</dbReference>
<keyword evidence="3" id="KW-1185">Reference proteome</keyword>
<accession>A0A9W6EUX7</accession>
<dbReference type="EMBL" id="BRVP01000005">
    <property type="protein sequence ID" value="GLB51862.1"/>
    <property type="molecule type" value="Genomic_DNA"/>
</dbReference>
<sequence>MKSKEQNWDTSLYVDKHAFVYKYGTGLIDVLNPQSGENILDVGCGTGQLTAQIREKGCQVIGIDASEEMNKNLSNLVMSDFG</sequence>
<dbReference type="Pfam" id="PF13649">
    <property type="entry name" value="Methyltransf_25"/>
    <property type="match status" value="1"/>
</dbReference>
<evidence type="ECO:0000259" key="1">
    <source>
        <dbReference type="Pfam" id="PF13649"/>
    </source>
</evidence>
<dbReference type="AlphaFoldDB" id="A0A9W6EUX7"/>
<dbReference type="InterPro" id="IPR029063">
    <property type="entry name" value="SAM-dependent_MTases_sf"/>
</dbReference>
<dbReference type="InterPro" id="IPR041698">
    <property type="entry name" value="Methyltransf_25"/>
</dbReference>
<evidence type="ECO:0000313" key="3">
    <source>
        <dbReference type="Proteomes" id="UP001143545"/>
    </source>
</evidence>
<proteinExistence type="predicted"/>